<dbReference type="RefSeq" id="XP_021870720.1">
    <property type="nucleotide sequence ID" value="XM_022018275.1"/>
</dbReference>
<sequence length="273" mass="30529">MSSYPSFAKAKEAAIKVVDEEYDHYLSIWTHDEKLGDDVDVQSTDHEEPVPFFIKLEFDEDETVRLWVEPRDANGRSVIPESSWTVRPERERYMARQAREDLKKTKAAATKAAKANKDGKVLSDELRPSDKVYIILSADGYVRQAGNLPRNLVYKSLRYANMQARSLLYQSTIDSSKDAPLPAILPAFAEEEFNVDSSTATYVGRVKGKGKKVKSIWVEEMSFDSYVPPPPEGSVTKGKKKATGTSGQKRATPSSGSRVSTDTAKRGRRRSIS</sequence>
<dbReference type="Proteomes" id="UP000193218">
    <property type="component" value="Unassembled WGS sequence"/>
</dbReference>
<name>A0A1Y1UF02_9TREE</name>
<gene>
    <name evidence="2" type="ORF">BD324DRAFT_651137</name>
</gene>
<feature type="region of interest" description="Disordered" evidence="1">
    <location>
        <begin position="226"/>
        <end position="273"/>
    </location>
</feature>
<reference evidence="2 3" key="1">
    <citation type="submission" date="2017-03" db="EMBL/GenBank/DDBJ databases">
        <title>Widespread Adenine N6-methylation of Active Genes in Fungi.</title>
        <authorList>
            <consortium name="DOE Joint Genome Institute"/>
            <person name="Mondo S.J."/>
            <person name="Dannebaum R.O."/>
            <person name="Kuo R.C."/>
            <person name="Louie K.B."/>
            <person name="Bewick A.J."/>
            <person name="Labutti K."/>
            <person name="Haridas S."/>
            <person name="Kuo A."/>
            <person name="Salamov A."/>
            <person name="Ahrendt S.R."/>
            <person name="Lau R."/>
            <person name="Bowen B.P."/>
            <person name="Lipzen A."/>
            <person name="Sullivan W."/>
            <person name="Andreopoulos W.B."/>
            <person name="Clum A."/>
            <person name="Lindquist E."/>
            <person name="Daum C."/>
            <person name="Northen T.R."/>
            <person name="Ramamoorthy G."/>
            <person name="Schmitz R.J."/>
            <person name="Gryganskyi A."/>
            <person name="Culley D."/>
            <person name="Magnuson J."/>
            <person name="James T.Y."/>
            <person name="O'Malley M.A."/>
            <person name="Stajich J.E."/>
            <person name="Spatafora J.W."/>
            <person name="Visel A."/>
            <person name="Grigoriev I.V."/>
        </authorList>
    </citation>
    <scope>NUCLEOTIDE SEQUENCE [LARGE SCALE GENOMIC DNA]</scope>
    <source>
        <strain evidence="2 3">NRRL Y-17943</strain>
    </source>
</reference>
<protein>
    <submittedName>
        <fullName evidence="2">Uncharacterized protein</fullName>
    </submittedName>
</protein>
<evidence type="ECO:0000313" key="3">
    <source>
        <dbReference type="Proteomes" id="UP000193218"/>
    </source>
</evidence>
<organism evidence="2 3">
    <name type="scientific">Kockovaella imperatae</name>
    <dbReference type="NCBI Taxonomy" id="4999"/>
    <lineage>
        <taxon>Eukaryota</taxon>
        <taxon>Fungi</taxon>
        <taxon>Dikarya</taxon>
        <taxon>Basidiomycota</taxon>
        <taxon>Agaricomycotina</taxon>
        <taxon>Tremellomycetes</taxon>
        <taxon>Tremellales</taxon>
        <taxon>Cuniculitremaceae</taxon>
        <taxon>Kockovaella</taxon>
    </lineage>
</organism>
<proteinExistence type="predicted"/>
<feature type="compositionally biased region" description="Polar residues" evidence="1">
    <location>
        <begin position="251"/>
        <end position="262"/>
    </location>
</feature>
<dbReference type="GeneID" id="33560084"/>
<evidence type="ECO:0000256" key="1">
    <source>
        <dbReference type="SAM" id="MobiDB-lite"/>
    </source>
</evidence>
<accession>A0A1Y1UF02</accession>
<dbReference type="AlphaFoldDB" id="A0A1Y1UF02"/>
<comment type="caution">
    <text evidence="2">The sequence shown here is derived from an EMBL/GenBank/DDBJ whole genome shotgun (WGS) entry which is preliminary data.</text>
</comment>
<dbReference type="InParanoid" id="A0A1Y1UF02"/>
<keyword evidence="3" id="KW-1185">Reference proteome</keyword>
<evidence type="ECO:0000313" key="2">
    <source>
        <dbReference type="EMBL" id="ORX36651.1"/>
    </source>
</evidence>
<dbReference type="EMBL" id="NBSH01000007">
    <property type="protein sequence ID" value="ORX36651.1"/>
    <property type="molecule type" value="Genomic_DNA"/>
</dbReference>